<gene>
    <name evidence="14" type="ORF">TAV2_LOCUS295</name>
</gene>
<evidence type="ECO:0008006" key="16">
    <source>
        <dbReference type="Google" id="ProtNLM"/>
    </source>
</evidence>
<dbReference type="SUPFAM" id="SSF103612">
    <property type="entry name" value="SBT domain"/>
    <property type="match status" value="1"/>
</dbReference>
<accession>A0AAU9RA20</accession>
<evidence type="ECO:0000256" key="7">
    <source>
        <dbReference type="ARBA" id="ARBA00023163"/>
    </source>
</evidence>
<dbReference type="EMBL" id="OU466857">
    <property type="protein sequence ID" value="CAH2036674.1"/>
    <property type="molecule type" value="Genomic_DNA"/>
</dbReference>
<dbReference type="Pfam" id="PF00023">
    <property type="entry name" value="Ank"/>
    <property type="match status" value="1"/>
</dbReference>
<dbReference type="SMART" id="SM00248">
    <property type="entry name" value="ANK"/>
    <property type="match status" value="3"/>
</dbReference>
<feature type="transmembrane region" description="Helical" evidence="11">
    <location>
        <begin position="1000"/>
        <end position="1021"/>
    </location>
</feature>
<evidence type="ECO:0000313" key="14">
    <source>
        <dbReference type="EMBL" id="CAH2036674.1"/>
    </source>
</evidence>
<feature type="domain" description="Rieske" evidence="13">
    <location>
        <begin position="614"/>
        <end position="662"/>
    </location>
</feature>
<evidence type="ECO:0000256" key="1">
    <source>
        <dbReference type="ARBA" id="ARBA00004123"/>
    </source>
</evidence>
<dbReference type="Pfam" id="PF03110">
    <property type="entry name" value="SBP"/>
    <property type="match status" value="1"/>
</dbReference>
<feature type="compositionally biased region" description="Polar residues" evidence="10">
    <location>
        <begin position="385"/>
        <end position="396"/>
    </location>
</feature>
<dbReference type="FunFam" id="4.10.1100.10:FF:000001">
    <property type="entry name" value="Squamosa promoter-binding-like protein 14"/>
    <property type="match status" value="1"/>
</dbReference>
<keyword evidence="11" id="KW-1133">Transmembrane helix</keyword>
<evidence type="ECO:0000256" key="8">
    <source>
        <dbReference type="ARBA" id="ARBA00023242"/>
    </source>
</evidence>
<dbReference type="GO" id="GO:0003677">
    <property type="term" value="F:DNA binding"/>
    <property type="evidence" value="ECO:0007669"/>
    <property type="project" value="UniProtKB-KW"/>
</dbReference>
<keyword evidence="11" id="KW-0472">Membrane</keyword>
<dbReference type="PANTHER" id="PTHR31251">
    <property type="entry name" value="SQUAMOSA PROMOTER-BINDING-LIKE PROTEIN 4"/>
    <property type="match status" value="1"/>
</dbReference>
<evidence type="ECO:0000313" key="15">
    <source>
        <dbReference type="Proteomes" id="UP000836841"/>
    </source>
</evidence>
<keyword evidence="4" id="KW-0862">Zinc</keyword>
<feature type="domain" description="SBP-type" evidence="12">
    <location>
        <begin position="127"/>
        <end position="204"/>
    </location>
</feature>
<evidence type="ECO:0000256" key="4">
    <source>
        <dbReference type="ARBA" id="ARBA00022833"/>
    </source>
</evidence>
<evidence type="ECO:0000256" key="3">
    <source>
        <dbReference type="ARBA" id="ARBA00022771"/>
    </source>
</evidence>
<dbReference type="InterPro" id="IPR044817">
    <property type="entry name" value="SBP-like"/>
</dbReference>
<dbReference type="InterPro" id="IPR036893">
    <property type="entry name" value="SBP_sf"/>
</dbReference>
<keyword evidence="5" id="KW-0805">Transcription regulation</keyword>
<keyword evidence="11" id="KW-0812">Transmembrane</keyword>
<dbReference type="GO" id="GO:0005634">
    <property type="term" value="C:nucleus"/>
    <property type="evidence" value="ECO:0007669"/>
    <property type="project" value="UniProtKB-SubCell"/>
</dbReference>
<evidence type="ECO:0000256" key="6">
    <source>
        <dbReference type="ARBA" id="ARBA00023125"/>
    </source>
</evidence>
<evidence type="ECO:0000259" key="13">
    <source>
        <dbReference type="PROSITE" id="PS51296"/>
    </source>
</evidence>
<dbReference type="GO" id="GO:0008270">
    <property type="term" value="F:zinc ion binding"/>
    <property type="evidence" value="ECO:0007669"/>
    <property type="project" value="UniProtKB-KW"/>
</dbReference>
<evidence type="ECO:0000256" key="11">
    <source>
        <dbReference type="SAM" id="Phobius"/>
    </source>
</evidence>
<dbReference type="InterPro" id="IPR002110">
    <property type="entry name" value="Ankyrin_rpt"/>
</dbReference>
<protein>
    <recommendedName>
        <fullName evidence="16">SBP-type domain-containing protein</fullName>
    </recommendedName>
</protein>
<dbReference type="Proteomes" id="UP000836841">
    <property type="component" value="Chromosome 1"/>
</dbReference>
<dbReference type="GO" id="GO:0051537">
    <property type="term" value="F:2 iron, 2 sulfur cluster binding"/>
    <property type="evidence" value="ECO:0007669"/>
    <property type="project" value="InterPro"/>
</dbReference>
<dbReference type="SUPFAM" id="SSF48403">
    <property type="entry name" value="Ankyrin repeat"/>
    <property type="match status" value="1"/>
</dbReference>
<feature type="compositionally biased region" description="Polar residues" evidence="10">
    <location>
        <begin position="476"/>
        <end position="503"/>
    </location>
</feature>
<dbReference type="PROSITE" id="PS51141">
    <property type="entry name" value="ZF_SBP"/>
    <property type="match status" value="1"/>
</dbReference>
<dbReference type="InterPro" id="IPR017941">
    <property type="entry name" value="Rieske_2Fe-2S"/>
</dbReference>
<evidence type="ECO:0000256" key="2">
    <source>
        <dbReference type="ARBA" id="ARBA00022723"/>
    </source>
</evidence>
<keyword evidence="2" id="KW-0479">Metal-binding</keyword>
<feature type="region of interest" description="Disordered" evidence="10">
    <location>
        <begin position="476"/>
        <end position="504"/>
    </location>
</feature>
<keyword evidence="15" id="KW-1185">Reference proteome</keyword>
<feature type="region of interest" description="Disordered" evidence="10">
    <location>
        <begin position="731"/>
        <end position="752"/>
    </location>
</feature>
<keyword evidence="7" id="KW-0804">Transcription</keyword>
<evidence type="ECO:0000256" key="9">
    <source>
        <dbReference type="PROSITE-ProRule" id="PRU00470"/>
    </source>
</evidence>
<feature type="region of interest" description="Disordered" evidence="10">
    <location>
        <begin position="359"/>
        <end position="464"/>
    </location>
</feature>
<keyword evidence="6" id="KW-0238">DNA-binding</keyword>
<sequence length="1065" mass="117880">MSAQVAAPIFIHQSLSPMGRKRNLCYQMSNRLAPSQPQPQRRDEWNSNMWDWDSRRFEAKPVDAEVRLRLGNDTQFDLTSRNKGGAKEGEEEKGLDLNLGSCLEDTAQAARPSKKVRSGSPGGGGNYPMCQVDNCTQDLSHAKDYHRRHKVCEVHSKATKALVGKQMQRFCQQCSRFHLLSEFDEGKRSCRRRLAGHNRRRRKTTQPEEIASGVVIPGNRDDTSNTNMDLIALLTALACAQGKNEVKPMGSPAAPDREQLLQILNKINALPLPMDLVSKLNNIGSLARKNMDHPMVNPQNDTNGASPSTMDLLAVLSATLGASSPDALAILSQGGFGNKDGDKAKLSSYDHVATTNLEKRAVGGERSSSSNQSPSQDSDSHAQDRSSLSLQLFTSSPEDESRPTVASSRKYYSSASSNPVEDRSPSSSPVMQELFPLQTSPETMRSKNHKNTSPSHRSGGCLPLELFGASNRGSANPNFKGFGQQSGYASSGSDYSPPSLNSDAQDRTGKIAFKLLDKDPSHLPGTLRTEIYNWLSSIPSEMESYIRPGCVVLSVYVAMSPATWEQLERNLLQRVGVLLQDSHSDFWRNARFLVNTGRQLASHKNGRIRCSKSWRTWNSPELISVSPVAVVAGEETRLVVRGRSLTDNGISFRCTHKGSYMSMEVAGAACRRAIFDELNVNSFKVPNAHPGFLGRCFIEVENGFKGDSFPLIIANASICKELNRLEDEFHPKSKDMTEEQSQTSESDSRPTSREEVLCFLNELGWLFQKNQTSEPREQSDFALSRFKFLLVCSVERDYCALIKTLLDMLAERIMGNDELKREALDMLAEIQLLNRAVKRKSSKMVELLIHYSVNLTTLGSSRQFFVFLPNITGPGGITPLHLAACTSGSDDMVDLLTNDPQEIGLSSWNTLCDATGQTPFSYAAMRSNHTYNSLVARKLADKRNKQVSVNIEDDEIVDQMGLSRRQSLEVKKSSCATCATVDLKYQRKASGSHRLFPTPIIHSMLAVATVCVCVCVFMHAFPIVRQGSHFSWGDKKRKRDFDTTDKGKAQRLDCDNTTKCAPSGN</sequence>
<dbReference type="PANTHER" id="PTHR31251:SF197">
    <property type="entry name" value="SQUAMOSA PROMOTER-BINDING-LIKE PROTEIN 16"/>
    <property type="match status" value="1"/>
</dbReference>
<reference evidence="14 15" key="1">
    <citation type="submission" date="2022-03" db="EMBL/GenBank/DDBJ databases">
        <authorList>
            <person name="Nunn A."/>
            <person name="Chopra R."/>
            <person name="Nunn A."/>
            <person name="Contreras Garrido A."/>
        </authorList>
    </citation>
    <scope>NUCLEOTIDE SEQUENCE [LARGE SCALE GENOMIC DNA]</scope>
</reference>
<evidence type="ECO:0000256" key="10">
    <source>
        <dbReference type="SAM" id="MobiDB-lite"/>
    </source>
</evidence>
<dbReference type="PROSITE" id="PS51296">
    <property type="entry name" value="RIESKE"/>
    <property type="match status" value="1"/>
</dbReference>
<name>A0AAU9RA20_THLAR</name>
<dbReference type="InterPro" id="IPR004333">
    <property type="entry name" value="SBP_dom"/>
</dbReference>
<proteinExistence type="predicted"/>
<dbReference type="AlphaFoldDB" id="A0AAU9RA20"/>
<evidence type="ECO:0000259" key="12">
    <source>
        <dbReference type="PROSITE" id="PS51141"/>
    </source>
</evidence>
<dbReference type="InterPro" id="IPR036770">
    <property type="entry name" value="Ankyrin_rpt-contain_sf"/>
</dbReference>
<organism evidence="14 15">
    <name type="scientific">Thlaspi arvense</name>
    <name type="common">Field penny-cress</name>
    <dbReference type="NCBI Taxonomy" id="13288"/>
    <lineage>
        <taxon>Eukaryota</taxon>
        <taxon>Viridiplantae</taxon>
        <taxon>Streptophyta</taxon>
        <taxon>Embryophyta</taxon>
        <taxon>Tracheophyta</taxon>
        <taxon>Spermatophyta</taxon>
        <taxon>Magnoliopsida</taxon>
        <taxon>eudicotyledons</taxon>
        <taxon>Gunneridae</taxon>
        <taxon>Pentapetalae</taxon>
        <taxon>rosids</taxon>
        <taxon>malvids</taxon>
        <taxon>Brassicales</taxon>
        <taxon>Brassicaceae</taxon>
        <taxon>Thlaspideae</taxon>
        <taxon>Thlaspi</taxon>
    </lineage>
</organism>
<dbReference type="Pfam" id="PF26102">
    <property type="entry name" value="Ig_SPL7"/>
    <property type="match status" value="1"/>
</dbReference>
<keyword evidence="3 9" id="KW-0863">Zinc-finger</keyword>
<evidence type="ECO:0000256" key="5">
    <source>
        <dbReference type="ARBA" id="ARBA00023015"/>
    </source>
</evidence>
<keyword evidence="8" id="KW-0539">Nucleus</keyword>
<dbReference type="Gene3D" id="1.25.40.20">
    <property type="entry name" value="Ankyrin repeat-containing domain"/>
    <property type="match status" value="1"/>
</dbReference>
<comment type="subcellular location">
    <subcellularLocation>
        <location evidence="1">Nucleus</location>
    </subcellularLocation>
</comment>
<dbReference type="Gene3D" id="4.10.1100.10">
    <property type="entry name" value="Transcription factor, SBP-box domain"/>
    <property type="match status" value="1"/>
</dbReference>
<feature type="compositionally biased region" description="Low complexity" evidence="10">
    <location>
        <begin position="367"/>
        <end position="377"/>
    </location>
</feature>
<feature type="compositionally biased region" description="Low complexity" evidence="10">
    <location>
        <begin position="406"/>
        <end position="417"/>
    </location>
</feature>